<dbReference type="PROSITE" id="PS51186">
    <property type="entry name" value="GNAT"/>
    <property type="match status" value="1"/>
</dbReference>
<evidence type="ECO:0000259" key="3">
    <source>
        <dbReference type="PROSITE" id="PS51186"/>
    </source>
</evidence>
<evidence type="ECO:0000256" key="2">
    <source>
        <dbReference type="ARBA" id="ARBA00023315"/>
    </source>
</evidence>
<dbReference type="KEGG" id="vas:GT360_01265"/>
<dbReference type="PANTHER" id="PTHR43800">
    <property type="entry name" value="PEPTIDYL-LYSINE N-ACETYLTRANSFERASE YJAB"/>
    <property type="match status" value="1"/>
</dbReference>
<dbReference type="PANTHER" id="PTHR43800:SF1">
    <property type="entry name" value="PEPTIDYL-LYSINE N-ACETYLTRANSFERASE YJAB"/>
    <property type="match status" value="1"/>
</dbReference>
<dbReference type="InterPro" id="IPR000182">
    <property type="entry name" value="GNAT_dom"/>
</dbReference>
<dbReference type="Proteomes" id="UP000464262">
    <property type="component" value="Chromosome 1"/>
</dbReference>
<gene>
    <name evidence="4" type="ORF">GT360_01265</name>
</gene>
<evidence type="ECO:0000313" key="4">
    <source>
        <dbReference type="EMBL" id="QIA62243.1"/>
    </source>
</evidence>
<name>A0A7Z2T0Z1_9VIBR</name>
<protein>
    <submittedName>
        <fullName evidence="4">GNAT family N-acetyltransferase</fullName>
    </submittedName>
</protein>
<proteinExistence type="predicted"/>
<dbReference type="RefSeq" id="WP_164647150.1">
    <property type="nucleotide sequence ID" value="NZ_CP047475.1"/>
</dbReference>
<keyword evidence="1 4" id="KW-0808">Transferase</keyword>
<dbReference type="InterPro" id="IPR016181">
    <property type="entry name" value="Acyl_CoA_acyltransferase"/>
</dbReference>
<dbReference type="GO" id="GO:0016747">
    <property type="term" value="F:acyltransferase activity, transferring groups other than amino-acyl groups"/>
    <property type="evidence" value="ECO:0007669"/>
    <property type="project" value="InterPro"/>
</dbReference>
<dbReference type="SUPFAM" id="SSF55729">
    <property type="entry name" value="Acyl-CoA N-acyltransferases (Nat)"/>
    <property type="match status" value="1"/>
</dbReference>
<dbReference type="Gene3D" id="3.40.630.30">
    <property type="match status" value="1"/>
</dbReference>
<dbReference type="EMBL" id="CP047475">
    <property type="protein sequence ID" value="QIA62243.1"/>
    <property type="molecule type" value="Genomic_DNA"/>
</dbReference>
<dbReference type="Pfam" id="PF13508">
    <property type="entry name" value="Acetyltransf_7"/>
    <property type="match status" value="1"/>
</dbReference>
<keyword evidence="2" id="KW-0012">Acyltransferase</keyword>
<sequence>MLDIELLDPIKLPLVTRLYKQYYPSKPKRDELIYVGYHQKQLCAVVRFRTIERYRFLTGMLVSPQHQGKGFGHQLLKYCEHNILTQADYCFAYEHLEAFYRTHGFKTVIADDLPGALKGLYLRYTSSGKKLVAMQFSPLDVPVD</sequence>
<accession>A0A7Z2T0Z1</accession>
<evidence type="ECO:0000256" key="1">
    <source>
        <dbReference type="ARBA" id="ARBA00022679"/>
    </source>
</evidence>
<evidence type="ECO:0000313" key="5">
    <source>
        <dbReference type="Proteomes" id="UP000464262"/>
    </source>
</evidence>
<organism evidence="4 5">
    <name type="scientific">Vibrio astriarenae</name>
    <dbReference type="NCBI Taxonomy" id="1481923"/>
    <lineage>
        <taxon>Bacteria</taxon>
        <taxon>Pseudomonadati</taxon>
        <taxon>Pseudomonadota</taxon>
        <taxon>Gammaproteobacteria</taxon>
        <taxon>Vibrionales</taxon>
        <taxon>Vibrionaceae</taxon>
        <taxon>Vibrio</taxon>
    </lineage>
</organism>
<feature type="domain" description="N-acetyltransferase" evidence="3">
    <location>
        <begin position="2"/>
        <end position="127"/>
    </location>
</feature>
<dbReference type="CDD" id="cd04301">
    <property type="entry name" value="NAT_SF"/>
    <property type="match status" value="1"/>
</dbReference>
<dbReference type="AlphaFoldDB" id="A0A7Z2T0Z1"/>
<reference evidence="4 5" key="1">
    <citation type="submission" date="2020-01" db="EMBL/GenBank/DDBJ databases">
        <title>Whole genome and functional gene identification of agarase of Vibrio HN897.</title>
        <authorList>
            <person name="Liu Y."/>
            <person name="Zhao Z."/>
        </authorList>
    </citation>
    <scope>NUCLEOTIDE SEQUENCE [LARGE SCALE GENOMIC DNA]</scope>
    <source>
        <strain evidence="4 5">HN897</strain>
    </source>
</reference>
<keyword evidence="5" id="KW-1185">Reference proteome</keyword>